<name>A0ABR2PEB5_9ROSI</name>
<organism evidence="8 9">
    <name type="scientific">Hibiscus sabdariffa</name>
    <name type="common">roselle</name>
    <dbReference type="NCBI Taxonomy" id="183260"/>
    <lineage>
        <taxon>Eukaryota</taxon>
        <taxon>Viridiplantae</taxon>
        <taxon>Streptophyta</taxon>
        <taxon>Embryophyta</taxon>
        <taxon>Tracheophyta</taxon>
        <taxon>Spermatophyta</taxon>
        <taxon>Magnoliopsida</taxon>
        <taxon>eudicotyledons</taxon>
        <taxon>Gunneridae</taxon>
        <taxon>Pentapetalae</taxon>
        <taxon>rosids</taxon>
        <taxon>malvids</taxon>
        <taxon>Malvales</taxon>
        <taxon>Malvaceae</taxon>
        <taxon>Malvoideae</taxon>
        <taxon>Hibiscus</taxon>
    </lineage>
</organism>
<reference evidence="8 9" key="1">
    <citation type="journal article" date="2024" name="G3 (Bethesda)">
        <title>Genome assembly of Hibiscus sabdariffa L. provides insights into metabolisms of medicinal natural products.</title>
        <authorList>
            <person name="Kim T."/>
        </authorList>
    </citation>
    <scope>NUCLEOTIDE SEQUENCE [LARGE SCALE GENOMIC DNA]</scope>
    <source>
        <strain evidence="8">TK-2024</strain>
        <tissue evidence="8">Old leaves</tissue>
    </source>
</reference>
<dbReference type="InterPro" id="IPR010264">
    <property type="entry name" value="Self-incomp_S1"/>
</dbReference>
<evidence type="ECO:0000313" key="9">
    <source>
        <dbReference type="Proteomes" id="UP001396334"/>
    </source>
</evidence>
<evidence type="ECO:0000256" key="2">
    <source>
        <dbReference type="ARBA" id="ARBA00005581"/>
    </source>
</evidence>
<evidence type="ECO:0000256" key="3">
    <source>
        <dbReference type="ARBA" id="ARBA00022471"/>
    </source>
</evidence>
<keyword evidence="4 6" id="KW-0964">Secreted</keyword>
<evidence type="ECO:0000256" key="6">
    <source>
        <dbReference type="RuleBase" id="RU367044"/>
    </source>
</evidence>
<dbReference type="PANTHER" id="PTHR31232">
    <property type="match status" value="1"/>
</dbReference>
<sequence>MNGMPDNANPVRAACRSNDEFLGCHIITQGQEFRFEFRTSLIRKTRFICYFWWRDQHMADITVFNDSVEGRSCKQQGNCFWKAAPEGLYFSSDYQNWDLKYHWEPPKRN</sequence>
<dbReference type="PANTHER" id="PTHR31232:SF137">
    <property type="entry name" value="S-PROTEIN HOMOLOG"/>
    <property type="match status" value="1"/>
</dbReference>
<dbReference type="EMBL" id="JBBPBN010000063">
    <property type="protein sequence ID" value="KAK8986623.1"/>
    <property type="molecule type" value="Genomic_DNA"/>
</dbReference>
<accession>A0ABR2PEB5</accession>
<evidence type="ECO:0000313" key="7">
    <source>
        <dbReference type="EMBL" id="KAK8986623.1"/>
    </source>
</evidence>
<comment type="caution">
    <text evidence="8">The sequence shown here is derived from an EMBL/GenBank/DDBJ whole genome shotgun (WGS) entry which is preliminary data.</text>
</comment>
<evidence type="ECO:0000313" key="8">
    <source>
        <dbReference type="EMBL" id="KAK8986628.1"/>
    </source>
</evidence>
<evidence type="ECO:0000256" key="5">
    <source>
        <dbReference type="ARBA" id="ARBA00022729"/>
    </source>
</evidence>
<evidence type="ECO:0000256" key="4">
    <source>
        <dbReference type="ARBA" id="ARBA00022525"/>
    </source>
</evidence>
<keyword evidence="9" id="KW-1185">Reference proteome</keyword>
<keyword evidence="3 6" id="KW-0713">Self-incompatibility</keyword>
<comment type="subcellular location">
    <subcellularLocation>
        <location evidence="1 6">Secreted</location>
    </subcellularLocation>
</comment>
<protein>
    <recommendedName>
        <fullName evidence="6">S-protein homolog</fullName>
    </recommendedName>
</protein>
<comment type="similarity">
    <text evidence="2 6">Belongs to the plant self-incompatibility (S1) protein family.</text>
</comment>
<evidence type="ECO:0000256" key="1">
    <source>
        <dbReference type="ARBA" id="ARBA00004613"/>
    </source>
</evidence>
<keyword evidence="5" id="KW-0732">Signal</keyword>
<proteinExistence type="inferred from homology"/>
<gene>
    <name evidence="7" type="ORF">V6N11_010177</name>
    <name evidence="8" type="ORF">V6N11_010182</name>
</gene>
<dbReference type="Proteomes" id="UP001396334">
    <property type="component" value="Unassembled WGS sequence"/>
</dbReference>
<dbReference type="Pfam" id="PF05938">
    <property type="entry name" value="Self-incomp_S1"/>
    <property type="match status" value="1"/>
</dbReference>
<dbReference type="EMBL" id="JBBPBN010000063">
    <property type="protein sequence ID" value="KAK8986628.1"/>
    <property type="molecule type" value="Genomic_DNA"/>
</dbReference>